<dbReference type="Pfam" id="PF13860">
    <property type="entry name" value="FlgD_ig"/>
    <property type="match status" value="1"/>
</dbReference>
<comment type="similarity">
    <text evidence="1 5">Belongs to the FlgD family.</text>
</comment>
<comment type="function">
    <text evidence="4 5">Required for flagellar hook formation. May act as a scaffolding protein.</text>
</comment>
<dbReference type="InterPro" id="IPR005648">
    <property type="entry name" value="FlgD"/>
</dbReference>
<reference evidence="8 9" key="1">
    <citation type="submission" date="2017-05" db="EMBL/GenBank/DDBJ databases">
        <authorList>
            <person name="Varghese N."/>
            <person name="Submissions S."/>
        </authorList>
    </citation>
    <scope>NUCLEOTIDE SEQUENCE [LARGE SCALE GENOMIC DNA]</scope>
    <source>
        <strain evidence="8 9">DSM 21194</strain>
    </source>
</reference>
<evidence type="ECO:0000256" key="6">
    <source>
        <dbReference type="SAM" id="MobiDB-lite"/>
    </source>
</evidence>
<keyword evidence="3 5" id="KW-1005">Bacterial flagellum biogenesis</keyword>
<evidence type="ECO:0000313" key="9">
    <source>
        <dbReference type="Proteomes" id="UP000317593"/>
    </source>
</evidence>
<keyword evidence="8" id="KW-0969">Cilium</keyword>
<dbReference type="Gene3D" id="2.30.30.910">
    <property type="match status" value="1"/>
</dbReference>
<keyword evidence="9" id="KW-1185">Reference proteome</keyword>
<evidence type="ECO:0000256" key="1">
    <source>
        <dbReference type="ARBA" id="ARBA00010577"/>
    </source>
</evidence>
<evidence type="ECO:0000259" key="7">
    <source>
        <dbReference type="Pfam" id="PF13860"/>
    </source>
</evidence>
<proteinExistence type="inferred from homology"/>
<evidence type="ECO:0000256" key="2">
    <source>
        <dbReference type="ARBA" id="ARBA00016013"/>
    </source>
</evidence>
<keyword evidence="8" id="KW-0282">Flagellum</keyword>
<accession>A0A521CJ03</accession>
<feature type="region of interest" description="Disordered" evidence="6">
    <location>
        <begin position="1"/>
        <end position="24"/>
    </location>
</feature>
<dbReference type="GO" id="GO:0044781">
    <property type="term" value="P:bacterial-type flagellum organization"/>
    <property type="evidence" value="ECO:0007669"/>
    <property type="project" value="UniProtKB-UniRule"/>
</dbReference>
<feature type="region of interest" description="Disordered" evidence="6">
    <location>
        <begin position="143"/>
        <end position="162"/>
    </location>
</feature>
<dbReference type="Proteomes" id="UP000317593">
    <property type="component" value="Unassembled WGS sequence"/>
</dbReference>
<keyword evidence="8" id="KW-0966">Cell projection</keyword>
<feature type="compositionally biased region" description="Low complexity" evidence="6">
    <location>
        <begin position="9"/>
        <end position="24"/>
    </location>
</feature>
<evidence type="ECO:0000256" key="3">
    <source>
        <dbReference type="ARBA" id="ARBA00022795"/>
    </source>
</evidence>
<dbReference type="EMBL" id="FXTH01000006">
    <property type="protein sequence ID" value="SMO59372.1"/>
    <property type="molecule type" value="Genomic_DNA"/>
</dbReference>
<dbReference type="OrthoDB" id="280334at2"/>
<evidence type="ECO:0000256" key="4">
    <source>
        <dbReference type="ARBA" id="ARBA00024746"/>
    </source>
</evidence>
<sequence length="224" mass="23874">MNISPIAAQTQQQTTGGPQQLGNQEMGKDEFLKLLVAQMKNQDPINPMDGTKFASQLAQFNSVEQLINLNDGIQRLSKSQQMMNSGLNNTMAASLTGKSVRAMSSRVGVMQGQDTEIQFQLNGAASKTTLTITDSAGNIVRSEELGGRSSGDHSWSWDGASDSGARVPNGTYTVDIKAENPEGAVTSLSFIEGTAEKVHYTSDGVELMVNGVYVPLGDVEEIGI</sequence>
<gene>
    <name evidence="8" type="ORF">SAMN06265218_106108</name>
</gene>
<protein>
    <recommendedName>
        <fullName evidence="2 5">Basal-body rod modification protein FlgD</fullName>
    </recommendedName>
</protein>
<evidence type="ECO:0000256" key="5">
    <source>
        <dbReference type="RuleBase" id="RU362076"/>
    </source>
</evidence>
<dbReference type="AlphaFoldDB" id="A0A521CJ03"/>
<dbReference type="InterPro" id="IPR025965">
    <property type="entry name" value="FlgD/Vpr_Ig-like"/>
</dbReference>
<feature type="domain" description="FlgD/Vpr Ig-like" evidence="7">
    <location>
        <begin position="112"/>
        <end position="180"/>
    </location>
</feature>
<name>A0A521CJ03_9BACT</name>
<dbReference type="Pfam" id="PF03963">
    <property type="entry name" value="FlgD"/>
    <property type="match status" value="1"/>
</dbReference>
<organism evidence="8 9">
    <name type="scientific">Fodinibius sediminis</name>
    <dbReference type="NCBI Taxonomy" id="1214077"/>
    <lineage>
        <taxon>Bacteria</taxon>
        <taxon>Pseudomonadati</taxon>
        <taxon>Balneolota</taxon>
        <taxon>Balneolia</taxon>
        <taxon>Balneolales</taxon>
        <taxon>Balneolaceae</taxon>
        <taxon>Fodinibius</taxon>
    </lineage>
</organism>
<dbReference type="RefSeq" id="WP_142714101.1">
    <property type="nucleotide sequence ID" value="NZ_FXTH01000006.1"/>
</dbReference>
<dbReference type="Gene3D" id="2.60.40.4070">
    <property type="match status" value="1"/>
</dbReference>
<evidence type="ECO:0000313" key="8">
    <source>
        <dbReference type="EMBL" id="SMO59372.1"/>
    </source>
</evidence>